<evidence type="ECO:0000256" key="6">
    <source>
        <dbReference type="ARBA" id="ARBA00022840"/>
    </source>
</evidence>
<dbReference type="InterPro" id="IPR011009">
    <property type="entry name" value="Kinase-like_dom_sf"/>
</dbReference>
<keyword evidence="12" id="KW-1185">Reference proteome</keyword>
<evidence type="ECO:0000313" key="11">
    <source>
        <dbReference type="EMBL" id="MDN3240171.1"/>
    </source>
</evidence>
<evidence type="ECO:0000256" key="4">
    <source>
        <dbReference type="ARBA" id="ARBA00022741"/>
    </source>
</evidence>
<evidence type="ECO:0000256" key="3">
    <source>
        <dbReference type="ARBA" id="ARBA00022679"/>
    </source>
</evidence>
<feature type="region of interest" description="Disordered" evidence="7">
    <location>
        <begin position="363"/>
        <end position="455"/>
    </location>
</feature>
<feature type="compositionally biased region" description="Acidic residues" evidence="7">
    <location>
        <begin position="422"/>
        <end position="443"/>
    </location>
</feature>
<keyword evidence="4" id="KW-0547">Nucleotide-binding</keyword>
<dbReference type="PANTHER" id="PTHR43289:SF6">
    <property type="entry name" value="SERINE_THREONINE-PROTEIN KINASE NEKL-3"/>
    <property type="match status" value="1"/>
</dbReference>
<comment type="caution">
    <text evidence="11">The sequence shown here is derived from an EMBL/GenBank/DDBJ whole genome shotgun (WGS) entry which is preliminary data.</text>
</comment>
<evidence type="ECO:0000256" key="8">
    <source>
        <dbReference type="SAM" id="Phobius"/>
    </source>
</evidence>
<dbReference type="EMBL" id="JAUEMJ010000003">
    <property type="protein sequence ID" value="MDN3240171.1"/>
    <property type="molecule type" value="Genomic_DNA"/>
</dbReference>
<dbReference type="SUPFAM" id="SSF56112">
    <property type="entry name" value="Protein kinase-like (PK-like)"/>
    <property type="match status" value="1"/>
</dbReference>
<dbReference type="Proteomes" id="UP001171902">
    <property type="component" value="Unassembled WGS sequence"/>
</dbReference>
<sequence>MQTVLADRYVLEREIARGSVGVVWRGLDQVTGDLVAVKILRPELRGEEEIFESFRAEAGILRTLDHPGVVSVKDFIVTDAVCAVVLEFIEGLDLREHLRLHGPLSAAEAARRCAGAAETLAAIHRAGYRHGDVKPGNLMLAGTESLKFIDFGIARAAASKTAPSHGTPEYIAPEVASGDSASPGVDNYALGLVLYEALTAHSAYRGGSITEVVERHLTRIPVKPAAVDAELWRIVEMLLALDPRARGDLDAVAADLRRLAPRLSNQPTAPIAPKLKERDATATFKYDPVTPHAPEIEAGALGAMLTATEGGPSDGDDRGGAVYGEESEKLGRGWLIGLAAAGCFVVIAVIWAFLVVTRPDLPDEDDVADPSQSASETAPVEDESSAASTEPSPEASATPSEAPTTPQGPDVESESPGQNSDEMSESEDDGGDSTEGGSDDDSPGSDLIGSPMPRN</sequence>
<reference evidence="11" key="1">
    <citation type="submission" date="2023-06" db="EMBL/GenBank/DDBJ databases">
        <title>Gycomyces niveus sp.nov., a novel actinomycete isolated from soil in Shouguang.</title>
        <authorList>
            <person name="Yang X."/>
            <person name="Zhao J."/>
        </authorList>
    </citation>
    <scope>NUCLEOTIDE SEQUENCE</scope>
    <source>
        <strain evidence="11">NEAU C2</strain>
    </source>
</reference>
<dbReference type="InterPro" id="IPR000719">
    <property type="entry name" value="Prot_kinase_dom"/>
</dbReference>
<keyword evidence="5 11" id="KW-0418">Kinase</keyword>
<dbReference type="PROSITE" id="PS00108">
    <property type="entry name" value="PROTEIN_KINASE_ST"/>
    <property type="match status" value="1"/>
</dbReference>
<feature type="compositionally biased region" description="Low complexity" evidence="7">
    <location>
        <begin position="385"/>
        <end position="405"/>
    </location>
</feature>
<evidence type="ECO:0000256" key="1">
    <source>
        <dbReference type="ARBA" id="ARBA00012513"/>
    </source>
</evidence>
<evidence type="ECO:0000313" key="12">
    <source>
        <dbReference type="Proteomes" id="UP001171902"/>
    </source>
</evidence>
<evidence type="ECO:0000256" key="7">
    <source>
        <dbReference type="SAM" id="MobiDB-lite"/>
    </source>
</evidence>
<dbReference type="PANTHER" id="PTHR43289">
    <property type="entry name" value="MITOGEN-ACTIVATED PROTEIN KINASE KINASE KINASE 20-RELATED"/>
    <property type="match status" value="1"/>
</dbReference>
<name>A0ABT7YNE9_9ACTN</name>
<dbReference type="RefSeq" id="WP_289955396.1">
    <property type="nucleotide sequence ID" value="NZ_JAUEMJ010000001.1"/>
</dbReference>
<dbReference type="Pfam" id="PF00069">
    <property type="entry name" value="Pkinase"/>
    <property type="match status" value="1"/>
</dbReference>
<evidence type="ECO:0000256" key="2">
    <source>
        <dbReference type="ARBA" id="ARBA00022527"/>
    </source>
</evidence>
<keyword evidence="8" id="KW-1133">Transmembrane helix</keyword>
<dbReference type="SMART" id="SM00220">
    <property type="entry name" value="S_TKc"/>
    <property type="match status" value="1"/>
</dbReference>
<proteinExistence type="predicted"/>
<evidence type="ECO:0000259" key="9">
    <source>
        <dbReference type="PROSITE" id="PS50011"/>
    </source>
</evidence>
<dbReference type="GO" id="GO:0016301">
    <property type="term" value="F:kinase activity"/>
    <property type="evidence" value="ECO:0007669"/>
    <property type="project" value="UniProtKB-KW"/>
</dbReference>
<feature type="transmembrane region" description="Helical" evidence="8">
    <location>
        <begin position="334"/>
        <end position="356"/>
    </location>
</feature>
<feature type="domain" description="Protein kinase" evidence="9">
    <location>
        <begin position="9"/>
        <end position="263"/>
    </location>
</feature>
<dbReference type="EC" id="2.7.11.1" evidence="1"/>
<keyword evidence="2" id="KW-0723">Serine/threonine-protein kinase</keyword>
<evidence type="ECO:0000256" key="5">
    <source>
        <dbReference type="ARBA" id="ARBA00022777"/>
    </source>
</evidence>
<organism evidence="11 12">
    <name type="scientific">Glycomyces tritici</name>
    <dbReference type="NCBI Taxonomy" id="2665176"/>
    <lineage>
        <taxon>Bacteria</taxon>
        <taxon>Bacillati</taxon>
        <taxon>Actinomycetota</taxon>
        <taxon>Actinomycetes</taxon>
        <taxon>Glycomycetales</taxon>
        <taxon>Glycomycetaceae</taxon>
        <taxon>Glycomyces</taxon>
    </lineage>
</organism>
<keyword evidence="3" id="KW-0808">Transferase</keyword>
<gene>
    <name evidence="10" type="ORF">QWI33_04675</name>
    <name evidence="11" type="ORF">QWI33_10575</name>
</gene>
<keyword evidence="8" id="KW-0812">Transmembrane</keyword>
<dbReference type="EMBL" id="JAUEMJ010000001">
    <property type="protein sequence ID" value="MDN3239009.1"/>
    <property type="molecule type" value="Genomic_DNA"/>
</dbReference>
<dbReference type="Gene3D" id="1.10.510.10">
    <property type="entry name" value="Transferase(Phosphotransferase) domain 1"/>
    <property type="match status" value="1"/>
</dbReference>
<dbReference type="CDD" id="cd14014">
    <property type="entry name" value="STKc_PknB_like"/>
    <property type="match status" value="1"/>
</dbReference>
<evidence type="ECO:0000313" key="10">
    <source>
        <dbReference type="EMBL" id="MDN3239009.1"/>
    </source>
</evidence>
<dbReference type="InterPro" id="IPR008271">
    <property type="entry name" value="Ser/Thr_kinase_AS"/>
</dbReference>
<protein>
    <recommendedName>
        <fullName evidence="1">non-specific serine/threonine protein kinase</fullName>
        <ecNumber evidence="1">2.7.11.1</ecNumber>
    </recommendedName>
</protein>
<dbReference type="Gene3D" id="3.30.200.20">
    <property type="entry name" value="Phosphorylase Kinase, domain 1"/>
    <property type="match status" value="1"/>
</dbReference>
<keyword evidence="8" id="KW-0472">Membrane</keyword>
<keyword evidence="6" id="KW-0067">ATP-binding</keyword>
<feature type="compositionally biased region" description="Low complexity" evidence="7">
    <location>
        <begin position="444"/>
        <end position="455"/>
    </location>
</feature>
<dbReference type="PROSITE" id="PS50011">
    <property type="entry name" value="PROTEIN_KINASE_DOM"/>
    <property type="match status" value="1"/>
</dbReference>
<accession>A0ABT7YNE9</accession>